<keyword evidence="5 8" id="KW-1133">Transmembrane helix</keyword>
<proteinExistence type="predicted"/>
<dbReference type="AlphaFoldDB" id="A0A1M6FAE2"/>
<keyword evidence="2" id="KW-1003">Cell membrane</keyword>
<dbReference type="Gene3D" id="3.10.20.310">
    <property type="entry name" value="membrane protein fhac"/>
    <property type="match status" value="1"/>
</dbReference>
<evidence type="ECO:0000256" key="2">
    <source>
        <dbReference type="ARBA" id="ARBA00022475"/>
    </source>
</evidence>
<keyword evidence="7" id="KW-0131">Cell cycle</keyword>
<dbReference type="PROSITE" id="PS51779">
    <property type="entry name" value="POTRA"/>
    <property type="match status" value="1"/>
</dbReference>
<name>A0A1M6FAE2_9FIRM</name>
<dbReference type="InterPro" id="IPR034746">
    <property type="entry name" value="POTRA"/>
</dbReference>
<feature type="domain" description="POTRA" evidence="9">
    <location>
        <begin position="56"/>
        <end position="135"/>
    </location>
</feature>
<keyword evidence="11" id="KW-1185">Reference proteome</keyword>
<evidence type="ECO:0000256" key="8">
    <source>
        <dbReference type="SAM" id="Phobius"/>
    </source>
</evidence>
<evidence type="ECO:0000256" key="5">
    <source>
        <dbReference type="ARBA" id="ARBA00022989"/>
    </source>
</evidence>
<evidence type="ECO:0000256" key="7">
    <source>
        <dbReference type="ARBA" id="ARBA00023306"/>
    </source>
</evidence>
<gene>
    <name evidence="10" type="ORF">SAMN05444373_10163</name>
</gene>
<evidence type="ECO:0000313" key="10">
    <source>
        <dbReference type="EMBL" id="SHI94724.1"/>
    </source>
</evidence>
<comment type="subcellular location">
    <subcellularLocation>
        <location evidence="1">Membrane</location>
    </subcellularLocation>
</comment>
<evidence type="ECO:0000256" key="3">
    <source>
        <dbReference type="ARBA" id="ARBA00022618"/>
    </source>
</evidence>
<accession>A0A1M6FAE2</accession>
<keyword evidence="3 10" id="KW-0132">Cell division</keyword>
<evidence type="ECO:0000256" key="4">
    <source>
        <dbReference type="ARBA" id="ARBA00022692"/>
    </source>
</evidence>
<evidence type="ECO:0000256" key="1">
    <source>
        <dbReference type="ARBA" id="ARBA00004370"/>
    </source>
</evidence>
<keyword evidence="4 8" id="KW-0812">Transmembrane</keyword>
<reference evidence="10 11" key="1">
    <citation type="submission" date="2016-11" db="EMBL/GenBank/DDBJ databases">
        <authorList>
            <person name="Varghese N."/>
            <person name="Submissions S."/>
        </authorList>
    </citation>
    <scope>NUCLEOTIDE SEQUENCE [LARGE SCALE GENOMIC DNA]</scope>
    <source>
        <strain evidence="10 11">DSM 19027</strain>
    </source>
</reference>
<dbReference type="GO" id="GO:0051301">
    <property type="term" value="P:cell division"/>
    <property type="evidence" value="ECO:0007669"/>
    <property type="project" value="UniProtKB-KW"/>
</dbReference>
<sequence length="283" mass="32139">MRPEGCYFPPLSDIICTWVMVPMSRGKKRKKRLLKILFLLMCPVLLVLMLFFTPIFTVKNIRVEGAGYYSEEEIRLASGIALGENPYRQLRLSPEAILGLRLLDAETAIEALPRIKEARVFVIFPNEVGIRVAERQPSVYLPYLGSYLTVDAEGYVLEVCQGSPPEGLKEVRGIDFSSYSVGKQLETSDIGHVRLADNIVGAIRESDENSDFQLWPVVDWIDVVDEDTAMMSFDNRVVVRFDPTDRLQYTIDFAKQIFFTKIGTSERGRLEFIKGQNPSFIPD</sequence>
<protein>
    <submittedName>
        <fullName evidence="10">Cell division protein FtsQ</fullName>
    </submittedName>
</protein>
<dbReference type="Proteomes" id="UP000324781">
    <property type="component" value="Unassembled WGS sequence"/>
</dbReference>
<dbReference type="Pfam" id="PF08478">
    <property type="entry name" value="POTRA_1"/>
    <property type="match status" value="1"/>
</dbReference>
<dbReference type="EMBL" id="FQZP01000016">
    <property type="protein sequence ID" value="SHI94724.1"/>
    <property type="molecule type" value="Genomic_DNA"/>
</dbReference>
<dbReference type="PANTHER" id="PTHR37820:SF1">
    <property type="entry name" value="CELL DIVISION PROTEIN FTSQ"/>
    <property type="match status" value="1"/>
</dbReference>
<dbReference type="InterPro" id="IPR050487">
    <property type="entry name" value="FtsQ_DivIB"/>
</dbReference>
<dbReference type="InterPro" id="IPR013685">
    <property type="entry name" value="POTRA_FtsQ_type"/>
</dbReference>
<feature type="transmembrane region" description="Helical" evidence="8">
    <location>
        <begin position="33"/>
        <end position="52"/>
    </location>
</feature>
<dbReference type="PANTHER" id="PTHR37820">
    <property type="entry name" value="CELL DIVISION PROTEIN DIVIB"/>
    <property type="match status" value="1"/>
</dbReference>
<keyword evidence="6 8" id="KW-0472">Membrane</keyword>
<evidence type="ECO:0000256" key="6">
    <source>
        <dbReference type="ARBA" id="ARBA00023136"/>
    </source>
</evidence>
<organism evidence="10 11">
    <name type="scientific">Thermoclostridium caenicola</name>
    <dbReference type="NCBI Taxonomy" id="659425"/>
    <lineage>
        <taxon>Bacteria</taxon>
        <taxon>Bacillati</taxon>
        <taxon>Bacillota</taxon>
        <taxon>Clostridia</taxon>
        <taxon>Eubacteriales</taxon>
        <taxon>Oscillospiraceae</taxon>
        <taxon>Thermoclostridium</taxon>
    </lineage>
</organism>
<evidence type="ECO:0000259" key="9">
    <source>
        <dbReference type="PROSITE" id="PS51779"/>
    </source>
</evidence>
<dbReference type="GO" id="GO:0005886">
    <property type="term" value="C:plasma membrane"/>
    <property type="evidence" value="ECO:0007669"/>
    <property type="project" value="TreeGrafter"/>
</dbReference>
<evidence type="ECO:0000313" key="11">
    <source>
        <dbReference type="Proteomes" id="UP000324781"/>
    </source>
</evidence>